<evidence type="ECO:0000256" key="2">
    <source>
        <dbReference type="ARBA" id="ARBA00023157"/>
    </source>
</evidence>
<reference evidence="3" key="1">
    <citation type="submission" date="2020-11" db="EMBL/GenBank/DDBJ databases">
        <authorList>
            <person name="Tran Van P."/>
        </authorList>
    </citation>
    <scope>NUCLEOTIDE SEQUENCE</scope>
</reference>
<keyword evidence="1" id="KW-0430">Lectin</keyword>
<protein>
    <submittedName>
        <fullName evidence="3">Uncharacterized protein</fullName>
    </submittedName>
</protein>
<dbReference type="Gene3D" id="2.80.10.50">
    <property type="match status" value="1"/>
</dbReference>
<dbReference type="OrthoDB" id="6119243at2759"/>
<dbReference type="SUPFAM" id="SSF50370">
    <property type="entry name" value="Ricin B-like lectins"/>
    <property type="match status" value="1"/>
</dbReference>
<dbReference type="FunFam" id="2.80.10.50:FF:000123">
    <property type="entry name" value="Polypeptide N-acetylgalactosaminyltransferase"/>
    <property type="match status" value="1"/>
</dbReference>
<evidence type="ECO:0000256" key="1">
    <source>
        <dbReference type="ARBA" id="ARBA00022734"/>
    </source>
</evidence>
<dbReference type="EMBL" id="OB667308">
    <property type="protein sequence ID" value="CAD7233930.1"/>
    <property type="molecule type" value="Genomic_DNA"/>
</dbReference>
<dbReference type="CDD" id="cd23462">
    <property type="entry name" value="beta-trefoil_Ricin_Pgant9-like"/>
    <property type="match status" value="1"/>
</dbReference>
<dbReference type="GO" id="GO:0006493">
    <property type="term" value="P:protein O-linked glycosylation"/>
    <property type="evidence" value="ECO:0007669"/>
    <property type="project" value="TreeGrafter"/>
</dbReference>
<feature type="non-terminal residue" evidence="3">
    <location>
        <position position="1"/>
    </location>
</feature>
<evidence type="ECO:0000313" key="3">
    <source>
        <dbReference type="EMBL" id="CAD7233930.1"/>
    </source>
</evidence>
<dbReference type="InterPro" id="IPR000772">
    <property type="entry name" value="Ricin_B_lectin"/>
</dbReference>
<keyword evidence="2" id="KW-1015">Disulfide bond</keyword>
<dbReference type="PROSITE" id="PS50231">
    <property type="entry name" value="RICIN_B_LECTIN"/>
    <property type="match status" value="1"/>
</dbReference>
<sequence length="176" mass="19749">GDYGDVSERKRLRENLHCKSFKWYLDTIYPELFIPGEAVAAGEIRNMGDGKTCVDSPAKKNDLHKPVGTYPCHNQGGNQFFMLSKEGEIRRDEACFDYSGGDVILYPCHGSKGNQLWIYDPALNTIQHGSSRKCLALLSNLKLAMETCDPSKARQKWSFQGYDATKLVLDPKKADP</sequence>
<proteinExistence type="predicted"/>
<dbReference type="GO" id="GO:0005794">
    <property type="term" value="C:Golgi apparatus"/>
    <property type="evidence" value="ECO:0007669"/>
    <property type="project" value="TreeGrafter"/>
</dbReference>
<dbReference type="PANTHER" id="PTHR11675:SF131">
    <property type="entry name" value="POLYPEPTIDE N-ACETYLGALACTOSAMINYLTRANSFERASE 9-RELATED"/>
    <property type="match status" value="1"/>
</dbReference>
<dbReference type="Gene3D" id="1.10.8.460">
    <property type="entry name" value="ppGaNTase-T1 linker domain-like"/>
    <property type="match status" value="1"/>
</dbReference>
<dbReference type="AlphaFoldDB" id="A0A7R8WN02"/>
<name>A0A7R8WN02_9CRUS</name>
<dbReference type="SMART" id="SM00458">
    <property type="entry name" value="RICIN"/>
    <property type="match status" value="1"/>
</dbReference>
<dbReference type="Pfam" id="PF00652">
    <property type="entry name" value="Ricin_B_lectin"/>
    <property type="match status" value="1"/>
</dbReference>
<dbReference type="PANTHER" id="PTHR11675">
    <property type="entry name" value="N-ACETYLGALACTOSAMINYLTRANSFERASE"/>
    <property type="match status" value="1"/>
</dbReference>
<dbReference type="GO" id="GO:0030246">
    <property type="term" value="F:carbohydrate binding"/>
    <property type="evidence" value="ECO:0007669"/>
    <property type="project" value="UniProtKB-KW"/>
</dbReference>
<gene>
    <name evidence="3" type="ORF">CTOB1V02_LOCUS11748</name>
</gene>
<dbReference type="InterPro" id="IPR035992">
    <property type="entry name" value="Ricin_B-like_lectins"/>
</dbReference>
<organism evidence="3">
    <name type="scientific">Cyprideis torosa</name>
    <dbReference type="NCBI Taxonomy" id="163714"/>
    <lineage>
        <taxon>Eukaryota</taxon>
        <taxon>Metazoa</taxon>
        <taxon>Ecdysozoa</taxon>
        <taxon>Arthropoda</taxon>
        <taxon>Crustacea</taxon>
        <taxon>Oligostraca</taxon>
        <taxon>Ostracoda</taxon>
        <taxon>Podocopa</taxon>
        <taxon>Podocopida</taxon>
        <taxon>Cytherocopina</taxon>
        <taxon>Cytheroidea</taxon>
        <taxon>Cytherideidae</taxon>
        <taxon>Cyprideis</taxon>
    </lineage>
</organism>
<dbReference type="GO" id="GO:0004653">
    <property type="term" value="F:polypeptide N-acetylgalactosaminyltransferase activity"/>
    <property type="evidence" value="ECO:0007669"/>
    <property type="project" value="TreeGrafter"/>
</dbReference>
<accession>A0A7R8WN02</accession>